<proteinExistence type="predicted"/>
<dbReference type="Pfam" id="PF14518">
    <property type="entry name" value="Haem_oxygenas_2"/>
    <property type="match status" value="1"/>
</dbReference>
<reference evidence="2" key="1">
    <citation type="submission" date="2019-10" db="EMBL/GenBank/DDBJ databases">
        <authorList>
            <person name="Paulsen S."/>
        </authorList>
    </citation>
    <scope>NUCLEOTIDE SEQUENCE</scope>
    <source>
        <strain evidence="2">LMG 19692</strain>
    </source>
</reference>
<comment type="caution">
    <text evidence="2">The sequence shown here is derived from an EMBL/GenBank/DDBJ whole genome shotgun (WGS) entry which is preliminary data.</text>
</comment>
<evidence type="ECO:0000256" key="1">
    <source>
        <dbReference type="ARBA" id="ARBA00023002"/>
    </source>
</evidence>
<gene>
    <name evidence="2" type="ORF">F9Y85_20525</name>
</gene>
<dbReference type="GO" id="GO:0016491">
    <property type="term" value="F:oxidoreductase activity"/>
    <property type="evidence" value="ECO:0007669"/>
    <property type="project" value="UniProtKB-KW"/>
</dbReference>
<dbReference type="PANTHER" id="PTHR40279">
    <property type="entry name" value="PQQC-LIKE PROTEIN"/>
    <property type="match status" value="1"/>
</dbReference>
<dbReference type="Gene3D" id="1.20.910.10">
    <property type="entry name" value="Heme oxygenase-like"/>
    <property type="match status" value="1"/>
</dbReference>
<evidence type="ECO:0000313" key="2">
    <source>
        <dbReference type="EMBL" id="NLR23661.1"/>
    </source>
</evidence>
<dbReference type="Proteomes" id="UP000646877">
    <property type="component" value="Unassembled WGS sequence"/>
</dbReference>
<dbReference type="EMBL" id="WEIA01000017">
    <property type="protein sequence ID" value="NLR23661.1"/>
    <property type="molecule type" value="Genomic_DNA"/>
</dbReference>
<name>A0A8I2KPC6_9GAMM</name>
<keyword evidence="1" id="KW-0560">Oxidoreductase</keyword>
<dbReference type="InterPro" id="IPR016084">
    <property type="entry name" value="Haem_Oase-like_multi-hlx"/>
</dbReference>
<evidence type="ECO:0000313" key="3">
    <source>
        <dbReference type="Proteomes" id="UP000646877"/>
    </source>
</evidence>
<sequence>MRMRNKLSQDNVSYVVNNTGLADCVRYLINAADLELFFTENPALFNALINKSKSVAADAIISGNEHSLYELHRSLFELYNMNIREPRPGQDDNHSSAFLMSVRNTLEGYVEQQESKQVEKFDVEHLDGQDFLNHIKEIWKSNSTPEHEIFHFMEHKANRAQFNTYFKNDYMLNIRFYDLIVYSLIGIDEEVRPEVAENFWDEVGKGNPAHTHVRLYKNIFDELGLSLDESMLSDELNWQALEGYNLLMRHVINRKNYFKSLGSLAITELADPQQYERFVAGCKRVGLGENSQLLQYYEEHISVDTIHGDGWLNNVILPLITKYPEAKQDIIFGCYVRLNTSKAYWDSLYQKLLAQESSTSAIQYTPSGEALILS</sequence>
<dbReference type="SMART" id="SM01236">
    <property type="entry name" value="Haem_oxygenase_2"/>
    <property type="match status" value="1"/>
</dbReference>
<accession>A0A8I2KPC6</accession>
<dbReference type="PANTHER" id="PTHR40279:SF3">
    <property type="entry name" value="4-AMINOBENZOATE SYNTHASE"/>
    <property type="match status" value="1"/>
</dbReference>
<organism evidence="2 3">
    <name type="scientific">Pseudoalteromonas maricaloris</name>
    <dbReference type="NCBI Taxonomy" id="184924"/>
    <lineage>
        <taxon>Bacteria</taxon>
        <taxon>Pseudomonadati</taxon>
        <taxon>Pseudomonadota</taxon>
        <taxon>Gammaproteobacteria</taxon>
        <taxon>Alteromonadales</taxon>
        <taxon>Pseudoalteromonadaceae</taxon>
        <taxon>Pseudoalteromonas</taxon>
    </lineage>
</organism>
<dbReference type="SUPFAM" id="SSF48613">
    <property type="entry name" value="Heme oxygenase-like"/>
    <property type="match status" value="1"/>
</dbReference>
<dbReference type="AlphaFoldDB" id="A0A8I2KPC6"/>
<protein>
    <submittedName>
        <fullName evidence="2">Iron-containing redox enzyme family protein</fullName>
    </submittedName>
</protein>
<dbReference type="InterPro" id="IPR039068">
    <property type="entry name" value="PqqC-like"/>
</dbReference>